<dbReference type="SMART" id="SM00822">
    <property type="entry name" value="PKS_KR"/>
    <property type="match status" value="1"/>
</dbReference>
<dbReference type="GO" id="GO:0016491">
    <property type="term" value="F:oxidoreductase activity"/>
    <property type="evidence" value="ECO:0007669"/>
    <property type="project" value="UniProtKB-KW"/>
</dbReference>
<proteinExistence type="inferred from homology"/>
<dbReference type="SUPFAM" id="SSF51735">
    <property type="entry name" value="NAD(P)-binding Rossmann-fold domains"/>
    <property type="match status" value="1"/>
</dbReference>
<protein>
    <submittedName>
        <fullName evidence="5">SDR family oxidoreductase</fullName>
    </submittedName>
</protein>
<reference evidence="5 6" key="1">
    <citation type="submission" date="2020-02" db="EMBL/GenBank/DDBJ databases">
        <authorList>
            <person name="Zheng R.K."/>
            <person name="Sun C.M."/>
        </authorList>
    </citation>
    <scope>NUCLEOTIDE SEQUENCE [LARGE SCALE GENOMIC DNA]</scope>
    <source>
        <strain evidence="6">zrk23</strain>
    </source>
</reference>
<evidence type="ECO:0000256" key="1">
    <source>
        <dbReference type="ARBA" id="ARBA00006484"/>
    </source>
</evidence>
<dbReference type="PRINTS" id="PR00081">
    <property type="entry name" value="GDHRDH"/>
</dbReference>
<evidence type="ECO:0000256" key="2">
    <source>
        <dbReference type="ARBA" id="ARBA00023002"/>
    </source>
</evidence>
<dbReference type="AlphaFoldDB" id="A0A6G6Y092"/>
<accession>A0A6G6Y092</accession>
<gene>
    <name evidence="5" type="ORF">G5C33_00170</name>
</gene>
<dbReference type="InterPro" id="IPR002347">
    <property type="entry name" value="SDR_fam"/>
</dbReference>
<evidence type="ECO:0000259" key="4">
    <source>
        <dbReference type="SMART" id="SM00822"/>
    </source>
</evidence>
<keyword evidence="2" id="KW-0560">Oxidoreductase</keyword>
<dbReference type="PANTHER" id="PTHR43391:SF82">
    <property type="entry name" value="OXIDOREDUCTASE SADH-RELATED"/>
    <property type="match status" value="1"/>
</dbReference>
<feature type="domain" description="Ketoreductase" evidence="4">
    <location>
        <begin position="6"/>
        <end position="179"/>
    </location>
</feature>
<keyword evidence="6" id="KW-1185">Reference proteome</keyword>
<comment type="similarity">
    <text evidence="1 3">Belongs to the short-chain dehydrogenases/reductases (SDR) family.</text>
</comment>
<dbReference type="Pfam" id="PF00106">
    <property type="entry name" value="adh_short"/>
    <property type="match status" value="1"/>
</dbReference>
<dbReference type="RefSeq" id="WP_165325363.1">
    <property type="nucleotide sequence ID" value="NZ_CP049109.1"/>
</dbReference>
<dbReference type="PANTHER" id="PTHR43391">
    <property type="entry name" value="RETINOL DEHYDROGENASE-RELATED"/>
    <property type="match status" value="1"/>
</dbReference>
<dbReference type="InterPro" id="IPR057326">
    <property type="entry name" value="KR_dom"/>
</dbReference>
<dbReference type="Gene3D" id="3.40.50.720">
    <property type="entry name" value="NAD(P)-binding Rossmann-like Domain"/>
    <property type="match status" value="1"/>
</dbReference>
<dbReference type="KEGG" id="spzr:G5C33_00170"/>
<dbReference type="PRINTS" id="PR00080">
    <property type="entry name" value="SDRFAMILY"/>
</dbReference>
<dbReference type="Proteomes" id="UP000501568">
    <property type="component" value="Chromosome"/>
</dbReference>
<evidence type="ECO:0000256" key="3">
    <source>
        <dbReference type="RuleBase" id="RU000363"/>
    </source>
</evidence>
<evidence type="ECO:0000313" key="5">
    <source>
        <dbReference type="EMBL" id="QIG78364.1"/>
    </source>
</evidence>
<dbReference type="NCBIfam" id="NF006123">
    <property type="entry name" value="PRK08267.1"/>
    <property type="match status" value="1"/>
</dbReference>
<dbReference type="InterPro" id="IPR036291">
    <property type="entry name" value="NAD(P)-bd_dom_sf"/>
</dbReference>
<evidence type="ECO:0000313" key="6">
    <source>
        <dbReference type="Proteomes" id="UP000501568"/>
    </source>
</evidence>
<organism evidence="5 6">
    <name type="scientific">Stakelama tenebrarum</name>
    <dbReference type="NCBI Taxonomy" id="2711215"/>
    <lineage>
        <taxon>Bacteria</taxon>
        <taxon>Pseudomonadati</taxon>
        <taxon>Pseudomonadota</taxon>
        <taxon>Alphaproteobacteria</taxon>
        <taxon>Sphingomonadales</taxon>
        <taxon>Sphingomonadaceae</taxon>
        <taxon>Stakelama</taxon>
    </lineage>
</organism>
<name>A0A6G6Y092_9SPHN</name>
<dbReference type="EMBL" id="CP049109">
    <property type="protein sequence ID" value="QIG78364.1"/>
    <property type="molecule type" value="Genomic_DNA"/>
</dbReference>
<sequence>MSGEVPAIFITGGASGIGRAVAQRFAREGWRVGLADINADGMAETAASIPDGAVTRHLLDVRDRTAWDGALAEFAEASGGRIDVLMNNAGIAVSGPFAQTSTEDFERIVAINLMGVVHGAHAGYRWLKATPGSCLLNTASAAAIWGTPGAAIYSATKAGVKALCESLDAEWAGDAIKVRCLMPGFIDTPLLDEAVTGTNLQVRDRVRAMGLEFTPLETVGEAAWQAVRGDALHVPVGKTAKRLRFATRWLPGRLRARLRGSGLRR</sequence>